<reference evidence="3 4" key="1">
    <citation type="submission" date="2024-03" db="EMBL/GenBank/DDBJ databases">
        <title>Novel Streptomyces species of biotechnological and ecological value are a feature of Machair soil.</title>
        <authorList>
            <person name="Prole J.R."/>
            <person name="Goodfellow M."/>
            <person name="Allenby N."/>
            <person name="Ward A.C."/>
        </authorList>
    </citation>
    <scope>NUCLEOTIDE SEQUENCE [LARGE SCALE GENOMIC DNA]</scope>
    <source>
        <strain evidence="3 4">MS1.HAVA.3</strain>
    </source>
</reference>
<evidence type="ECO:0000313" key="4">
    <source>
        <dbReference type="Proteomes" id="UP001382904"/>
    </source>
</evidence>
<evidence type="ECO:0000259" key="2">
    <source>
        <dbReference type="Pfam" id="PF08386"/>
    </source>
</evidence>
<accession>A0ABU8TZS9</accession>
<protein>
    <submittedName>
        <fullName evidence="3">Alpha/beta hydrolase</fullName>
    </submittedName>
</protein>
<dbReference type="EMBL" id="JBBKAM010000002">
    <property type="protein sequence ID" value="MEJ8640614.1"/>
    <property type="molecule type" value="Genomic_DNA"/>
</dbReference>
<evidence type="ECO:0000256" key="1">
    <source>
        <dbReference type="SAM" id="MobiDB-lite"/>
    </source>
</evidence>
<feature type="region of interest" description="Disordered" evidence="1">
    <location>
        <begin position="118"/>
        <end position="141"/>
    </location>
</feature>
<feature type="domain" description="Peptidase S33 tripeptidyl aminopeptidase-like C-terminal" evidence="2">
    <location>
        <begin position="27"/>
        <end position="126"/>
    </location>
</feature>
<keyword evidence="3" id="KW-0378">Hydrolase</keyword>
<sequence length="141" mass="15496">MCGDTENWPRDPEQYARDAVQDKVKYPLYGDFASNIKPCAFWQRPLEAATPMTHQAKVLTVQNEWDPMTPLSSGQGLHRALKGSRMVLAKGGQGHGVYLTDPTSCANDPVNTYLTTGRLPARDVTCQSPPRDQEPKGSPAP</sequence>
<dbReference type="SUPFAM" id="SSF53474">
    <property type="entry name" value="alpha/beta-Hydrolases"/>
    <property type="match status" value="1"/>
</dbReference>
<name>A0ABU8TZS9_9ACTN</name>
<dbReference type="Proteomes" id="UP001382904">
    <property type="component" value="Unassembled WGS sequence"/>
</dbReference>
<dbReference type="Pfam" id="PF08386">
    <property type="entry name" value="Abhydrolase_4"/>
    <property type="match status" value="1"/>
</dbReference>
<proteinExistence type="predicted"/>
<dbReference type="GO" id="GO:0016787">
    <property type="term" value="F:hydrolase activity"/>
    <property type="evidence" value="ECO:0007669"/>
    <property type="project" value="UniProtKB-KW"/>
</dbReference>
<evidence type="ECO:0000313" key="3">
    <source>
        <dbReference type="EMBL" id="MEJ8640614.1"/>
    </source>
</evidence>
<gene>
    <name evidence="3" type="ORF">WKI68_02495</name>
</gene>
<dbReference type="Gene3D" id="3.40.50.1820">
    <property type="entry name" value="alpha/beta hydrolase"/>
    <property type="match status" value="1"/>
</dbReference>
<keyword evidence="4" id="KW-1185">Reference proteome</keyword>
<dbReference type="InterPro" id="IPR013595">
    <property type="entry name" value="Pept_S33_TAP-like_C"/>
</dbReference>
<organism evidence="3 4">
    <name type="scientific">Streptomyces caledonius</name>
    <dbReference type="NCBI Taxonomy" id="3134107"/>
    <lineage>
        <taxon>Bacteria</taxon>
        <taxon>Bacillati</taxon>
        <taxon>Actinomycetota</taxon>
        <taxon>Actinomycetes</taxon>
        <taxon>Kitasatosporales</taxon>
        <taxon>Streptomycetaceae</taxon>
        <taxon>Streptomyces</taxon>
    </lineage>
</organism>
<dbReference type="InterPro" id="IPR029058">
    <property type="entry name" value="AB_hydrolase_fold"/>
</dbReference>
<comment type="caution">
    <text evidence="3">The sequence shown here is derived from an EMBL/GenBank/DDBJ whole genome shotgun (WGS) entry which is preliminary data.</text>
</comment>